<feature type="domain" description="SWIM-type" evidence="2">
    <location>
        <begin position="47"/>
        <end position="83"/>
    </location>
</feature>
<protein>
    <recommendedName>
        <fullName evidence="2">SWIM-type domain-containing protein</fullName>
    </recommendedName>
</protein>
<dbReference type="Proteomes" id="UP000590068">
    <property type="component" value="Unassembled WGS sequence"/>
</dbReference>
<proteinExistence type="predicted"/>
<evidence type="ECO:0000313" key="3">
    <source>
        <dbReference type="EMBL" id="NMR71475.1"/>
    </source>
</evidence>
<reference evidence="3 4" key="1">
    <citation type="submission" date="2020-04" db="EMBL/GenBank/DDBJ databases">
        <title>WGS-Seq of Vibrio isolated by the O'Toole Lab.</title>
        <authorList>
            <person name="Mckone K.P."/>
            <person name="Whitaker R."/>
            <person name="Sevigney J.L."/>
            <person name="Herring J.B."/>
            <person name="O'Toole G."/>
        </authorList>
    </citation>
    <scope>NUCLEOTIDE SEQUENCE [LARGE SCALE GENOMIC DNA]</scope>
    <source>
        <strain evidence="3 4">BS_02</strain>
    </source>
</reference>
<dbReference type="Pfam" id="PF04434">
    <property type="entry name" value="SWIM"/>
    <property type="match status" value="1"/>
</dbReference>
<organism evidence="3 4">
    <name type="scientific">Vibrio breoganii</name>
    <dbReference type="NCBI Taxonomy" id="553239"/>
    <lineage>
        <taxon>Bacteria</taxon>
        <taxon>Pseudomonadati</taxon>
        <taxon>Pseudomonadota</taxon>
        <taxon>Gammaproteobacteria</taxon>
        <taxon>Vibrionales</taxon>
        <taxon>Vibrionaceae</taxon>
        <taxon>Vibrio</taxon>
    </lineage>
</organism>
<accession>A0ABX1UFF9</accession>
<sequence>MLVERIKSIADEKVIKRGVTLANKGKVVNVKLKGSTVVGEVLGTHRYSVALDGGANLYGTCTCPAADYQAICKHMVALAIVHEKGSSKNLPSLESWLNKRSKAELLQSLVEVIEQDETLRKIWHKKMELSLNPPSEKELKKLITKALPKRTIWDYRKVASYFQNAAEQLQAPLDAAKSLEPEVRLEFFGALMNRLGFVLYQVDDSYGYRLELEHSVREGFRQSYSVITWDNHQKAKWLVNELAKSSEMYAEVLQEAIESDTQVRDLFLSSCVSKLESNVKLNDESRRLLIRILIDGATSWQEEVKYKALIAKDCSDYLHLAEICLKHDEELDAEDWLLRAKHKISDDFDQQCWNEMELQVLHALGDVKHAWQKAMANFVSKPNCEAWQRLLNSCELLHVDLFDKKNEIEQSLLRCLDSAANSAVESEIKQVLILFYLHFLQPEKGKHYIGQDYETPAAQKLGLALLIDEPDYALSLLDKSITKDIQRGTKTNYHWADKKLDKIYQQIKSNARALEVFSEYKANLEQLHKRKITFIRLLQARDDYYVPNK</sequence>
<keyword evidence="1" id="KW-0862">Zinc</keyword>
<keyword evidence="1" id="KW-0479">Metal-binding</keyword>
<dbReference type="EMBL" id="JABCJR010000038">
    <property type="protein sequence ID" value="NMR71475.1"/>
    <property type="molecule type" value="Genomic_DNA"/>
</dbReference>
<keyword evidence="1" id="KW-0863">Zinc-finger</keyword>
<dbReference type="RefSeq" id="WP_102443763.1">
    <property type="nucleotide sequence ID" value="NZ_JABBXC010000035.1"/>
</dbReference>
<evidence type="ECO:0000256" key="1">
    <source>
        <dbReference type="PROSITE-ProRule" id="PRU00325"/>
    </source>
</evidence>
<keyword evidence="4" id="KW-1185">Reference proteome</keyword>
<dbReference type="PROSITE" id="PS50966">
    <property type="entry name" value="ZF_SWIM"/>
    <property type="match status" value="1"/>
</dbReference>
<dbReference type="InterPro" id="IPR007527">
    <property type="entry name" value="Znf_SWIM"/>
</dbReference>
<evidence type="ECO:0000259" key="2">
    <source>
        <dbReference type="PROSITE" id="PS50966"/>
    </source>
</evidence>
<name>A0ABX1UFF9_9VIBR</name>
<gene>
    <name evidence="3" type="ORF">HJ568_16130</name>
</gene>
<evidence type="ECO:0000313" key="4">
    <source>
        <dbReference type="Proteomes" id="UP000590068"/>
    </source>
</evidence>
<comment type="caution">
    <text evidence="3">The sequence shown here is derived from an EMBL/GenBank/DDBJ whole genome shotgun (WGS) entry which is preliminary data.</text>
</comment>